<reference evidence="2 3" key="1">
    <citation type="journal article" date="2010" name="PLoS ONE">
        <title>The glycobiome of the rumen bacterium Butyrivibrio proteoclasticus B316(T) highlights adaptation to a polysaccharide-rich environment.</title>
        <authorList>
            <person name="Kelly W.J."/>
            <person name="Leahy S.C."/>
            <person name="Altermann E."/>
            <person name="Yeoman C.J."/>
            <person name="Dunne J.C."/>
            <person name="Kong Z."/>
            <person name="Pacheco D.M."/>
            <person name="Li D."/>
            <person name="Noel S.J."/>
            <person name="Moon C.D."/>
            <person name="Cookson A.L."/>
            <person name="Attwood G.T."/>
        </authorList>
    </citation>
    <scope>NUCLEOTIDE SEQUENCE [LARGE SCALE GENOMIC DNA]</scope>
    <source>
        <strain evidence="3">ATCC 51982 / DSM 14932 / B316</strain>
    </source>
</reference>
<name>E0RVH2_BUTPB</name>
<organism evidence="2 3">
    <name type="scientific">Butyrivibrio proteoclasticus (strain ATCC 51982 / DSM 14932 / B316)</name>
    <name type="common">Clostridium proteoclasticum</name>
    <dbReference type="NCBI Taxonomy" id="515622"/>
    <lineage>
        <taxon>Bacteria</taxon>
        <taxon>Bacillati</taxon>
        <taxon>Bacillota</taxon>
        <taxon>Clostridia</taxon>
        <taxon>Lachnospirales</taxon>
        <taxon>Lachnospiraceae</taxon>
        <taxon>Butyrivibrio</taxon>
    </lineage>
</organism>
<keyword evidence="1" id="KW-0472">Membrane</keyword>
<dbReference type="Proteomes" id="UP000001299">
    <property type="component" value="Chromosome 1"/>
</dbReference>
<dbReference type="eggNOG" id="ENOG5030F0P">
    <property type="taxonomic scope" value="Bacteria"/>
</dbReference>
<sequence>MSKDYEYLSDSELDKLIENVEKEGLVNAPDDFMSEVLNNIEDFSEHQKIASVENHRLANRNILDYSIYCMKVFGSIAAAILIMVMVPFIKGVERIPDKEEVVAQTTVTPREEIVSRRYVRSREEVLNETDKTDGPAFIDDIENWFSSFISK</sequence>
<evidence type="ECO:0000256" key="1">
    <source>
        <dbReference type="SAM" id="Phobius"/>
    </source>
</evidence>
<feature type="transmembrane region" description="Helical" evidence="1">
    <location>
        <begin position="65"/>
        <end position="89"/>
    </location>
</feature>
<evidence type="ECO:0000313" key="2">
    <source>
        <dbReference type="EMBL" id="ADL34821.1"/>
    </source>
</evidence>
<keyword evidence="1" id="KW-1133">Transmembrane helix</keyword>
<dbReference type="STRING" id="515622.bpr_I2088"/>
<protein>
    <submittedName>
        <fullName evidence="2">Uncharacterized protein</fullName>
    </submittedName>
</protein>
<dbReference type="RefSeq" id="WP_013281475.1">
    <property type="nucleotide sequence ID" value="NC_014387.1"/>
</dbReference>
<dbReference type="AlphaFoldDB" id="E0RVH2"/>
<dbReference type="KEGG" id="bpb:bpr_I2088"/>
<dbReference type="HOGENOM" id="CLU_1727941_0_0_9"/>
<proteinExistence type="predicted"/>
<keyword evidence="3" id="KW-1185">Reference proteome</keyword>
<dbReference type="EMBL" id="CP001810">
    <property type="protein sequence ID" value="ADL34821.1"/>
    <property type="molecule type" value="Genomic_DNA"/>
</dbReference>
<keyword evidence="1" id="KW-0812">Transmembrane</keyword>
<evidence type="ECO:0000313" key="3">
    <source>
        <dbReference type="Proteomes" id="UP000001299"/>
    </source>
</evidence>
<accession>E0RVH2</accession>
<gene>
    <name evidence="2" type="ordered locus">bpr_I2088</name>
</gene>